<feature type="region of interest" description="Disordered" evidence="1">
    <location>
        <begin position="55"/>
        <end position="77"/>
    </location>
</feature>
<gene>
    <name evidence="2" type="ORF">OS493_004839</name>
</gene>
<evidence type="ECO:0000313" key="2">
    <source>
        <dbReference type="EMBL" id="KAJ7374501.1"/>
    </source>
</evidence>
<feature type="compositionally biased region" description="Low complexity" evidence="1">
    <location>
        <begin position="58"/>
        <end position="68"/>
    </location>
</feature>
<dbReference type="Proteomes" id="UP001163046">
    <property type="component" value="Unassembled WGS sequence"/>
</dbReference>
<evidence type="ECO:0000256" key="1">
    <source>
        <dbReference type="SAM" id="MobiDB-lite"/>
    </source>
</evidence>
<name>A0A9X0CT32_9CNID</name>
<dbReference type="Gene3D" id="1.10.630.10">
    <property type="entry name" value="Cytochrome P450"/>
    <property type="match status" value="1"/>
</dbReference>
<comment type="caution">
    <text evidence="2">The sequence shown here is derived from an EMBL/GenBank/DDBJ whole genome shotgun (WGS) entry which is preliminary data.</text>
</comment>
<keyword evidence="3" id="KW-1185">Reference proteome</keyword>
<proteinExistence type="predicted"/>
<dbReference type="OrthoDB" id="1055148at2759"/>
<dbReference type="GO" id="GO:0016705">
    <property type="term" value="F:oxidoreductase activity, acting on paired donors, with incorporation or reduction of molecular oxygen"/>
    <property type="evidence" value="ECO:0007669"/>
    <property type="project" value="InterPro"/>
</dbReference>
<dbReference type="EMBL" id="MU826827">
    <property type="protein sequence ID" value="KAJ7374501.1"/>
    <property type="molecule type" value="Genomic_DNA"/>
</dbReference>
<protein>
    <submittedName>
        <fullName evidence="2">Uncharacterized protein</fullName>
    </submittedName>
</protein>
<dbReference type="AlphaFoldDB" id="A0A9X0CT32"/>
<evidence type="ECO:0000313" key="3">
    <source>
        <dbReference type="Proteomes" id="UP001163046"/>
    </source>
</evidence>
<dbReference type="InterPro" id="IPR036396">
    <property type="entry name" value="Cyt_P450_sf"/>
</dbReference>
<reference evidence="2" key="1">
    <citation type="submission" date="2023-01" db="EMBL/GenBank/DDBJ databases">
        <title>Genome assembly of the deep-sea coral Lophelia pertusa.</title>
        <authorList>
            <person name="Herrera S."/>
            <person name="Cordes E."/>
        </authorList>
    </citation>
    <scope>NUCLEOTIDE SEQUENCE</scope>
    <source>
        <strain evidence="2">USNM1676648</strain>
        <tissue evidence="2">Polyp</tissue>
    </source>
</reference>
<sequence length="77" mass="8573">MPVKGTCFSCPRENLHLLLTKMAQKYRDVFCLMPGNRLLVVLNGVTVIQEGVVRDPSSFDSSSKQHSSWTTNSKNSS</sequence>
<organism evidence="2 3">
    <name type="scientific">Desmophyllum pertusum</name>
    <dbReference type="NCBI Taxonomy" id="174260"/>
    <lineage>
        <taxon>Eukaryota</taxon>
        <taxon>Metazoa</taxon>
        <taxon>Cnidaria</taxon>
        <taxon>Anthozoa</taxon>
        <taxon>Hexacorallia</taxon>
        <taxon>Scleractinia</taxon>
        <taxon>Caryophylliina</taxon>
        <taxon>Caryophylliidae</taxon>
        <taxon>Desmophyllum</taxon>
    </lineage>
</organism>
<dbReference type="GO" id="GO:0005506">
    <property type="term" value="F:iron ion binding"/>
    <property type="evidence" value="ECO:0007669"/>
    <property type="project" value="InterPro"/>
</dbReference>
<accession>A0A9X0CT32</accession>
<dbReference type="GO" id="GO:0020037">
    <property type="term" value="F:heme binding"/>
    <property type="evidence" value="ECO:0007669"/>
    <property type="project" value="InterPro"/>
</dbReference>
<dbReference type="GO" id="GO:0004497">
    <property type="term" value="F:monooxygenase activity"/>
    <property type="evidence" value="ECO:0007669"/>
    <property type="project" value="InterPro"/>
</dbReference>
<dbReference type="SUPFAM" id="SSF48264">
    <property type="entry name" value="Cytochrome P450"/>
    <property type="match status" value="1"/>
</dbReference>